<evidence type="ECO:0000256" key="10">
    <source>
        <dbReference type="SAM" id="Phobius"/>
    </source>
</evidence>
<protein>
    <submittedName>
        <fullName evidence="11">Oxygen-evolving enhancer protein 3</fullName>
    </submittedName>
</protein>
<reference evidence="11" key="1">
    <citation type="journal article" date="2003" name="Proc. Natl. Acad. Sci. U.S.A.">
        <title>Lateral gene transfer and the evolution of plastid-targeted proteins in the secondary plastid-containing alga Bigelowiella natans.</title>
        <authorList>
            <person name="Archibald J.M."/>
            <person name="Rogers M.B."/>
            <person name="Toop M."/>
            <person name="Ishida K."/>
            <person name="Keeling P.J."/>
        </authorList>
    </citation>
    <scope>NUCLEOTIDE SEQUENCE</scope>
    <source>
        <strain evidence="11">CCMP 621</strain>
    </source>
</reference>
<keyword evidence="10" id="KW-0812">Transmembrane</keyword>
<dbReference type="HOGENOM" id="CLU_1172497_0_0_1"/>
<dbReference type="InterPro" id="IPR023222">
    <property type="entry name" value="PsbQ-like_dom_sf"/>
</dbReference>
<dbReference type="PANTHER" id="PTHR33399:SF3">
    <property type="entry name" value="OXYGEN-EVOLVING ENHANCER PROTEIN 3-1, CHLOROPLASTIC"/>
    <property type="match status" value="1"/>
</dbReference>
<evidence type="ECO:0000256" key="2">
    <source>
        <dbReference type="ARBA" id="ARBA00022528"/>
    </source>
</evidence>
<feature type="transmembrane region" description="Helical" evidence="10">
    <location>
        <begin position="21"/>
        <end position="39"/>
    </location>
</feature>
<dbReference type="AlphaFoldDB" id="Q7XYI7"/>
<dbReference type="PANTHER" id="PTHR33399">
    <property type="entry name" value="OXYGEN-EVOLVING ENHANCER PROTEIN 3-1, CHLOROPLASTIC"/>
    <property type="match status" value="1"/>
</dbReference>
<dbReference type="GO" id="GO:0009767">
    <property type="term" value="P:photosynthetic electron transport chain"/>
    <property type="evidence" value="ECO:0007669"/>
    <property type="project" value="TreeGrafter"/>
</dbReference>
<evidence type="ECO:0000256" key="8">
    <source>
        <dbReference type="ARBA" id="ARBA00023276"/>
    </source>
</evidence>
<dbReference type="GO" id="GO:0009523">
    <property type="term" value="C:photosystem II"/>
    <property type="evidence" value="ECO:0007669"/>
    <property type="project" value="UniProtKB-KW"/>
</dbReference>
<evidence type="ECO:0000256" key="3">
    <source>
        <dbReference type="ARBA" id="ARBA00022531"/>
    </source>
</evidence>
<dbReference type="GO" id="GO:0005509">
    <property type="term" value="F:calcium ion binding"/>
    <property type="evidence" value="ECO:0007669"/>
    <property type="project" value="InterPro"/>
</dbReference>
<keyword evidence="7 10" id="KW-0472">Membrane</keyword>
<proteinExistence type="evidence at transcript level"/>
<comment type="subcellular location">
    <subcellularLocation>
        <location evidence="1">Plastid</location>
        <location evidence="1">Chloroplast thylakoid membrane</location>
    </subcellularLocation>
</comment>
<dbReference type="SUPFAM" id="SSF101112">
    <property type="entry name" value="Oxygen-evolving enhancer protein 3"/>
    <property type="match status" value="1"/>
</dbReference>
<keyword evidence="10" id="KW-1133">Transmembrane helix</keyword>
<dbReference type="InterPro" id="IPR008797">
    <property type="entry name" value="PSII_PsbQ"/>
</dbReference>
<name>Q7XYI7_BIGNA</name>
<evidence type="ECO:0000256" key="1">
    <source>
        <dbReference type="ARBA" id="ARBA00004334"/>
    </source>
</evidence>
<evidence type="ECO:0000256" key="6">
    <source>
        <dbReference type="ARBA" id="ARBA00023078"/>
    </source>
</evidence>
<keyword evidence="3" id="KW-0602">Photosynthesis</keyword>
<dbReference type="Pfam" id="PF05757">
    <property type="entry name" value="PsbQ"/>
    <property type="match status" value="1"/>
</dbReference>
<keyword evidence="2" id="KW-0150">Chloroplast</keyword>
<keyword evidence="4" id="KW-0934">Plastid</keyword>
<evidence type="ECO:0000256" key="5">
    <source>
        <dbReference type="ARBA" id="ARBA00022946"/>
    </source>
</evidence>
<keyword evidence="5" id="KW-0809">Transit peptide</keyword>
<evidence type="ECO:0000256" key="4">
    <source>
        <dbReference type="ARBA" id="ARBA00022640"/>
    </source>
</evidence>
<dbReference type="InterPro" id="IPR054099">
    <property type="entry name" value="PSII_PsbQ_pln"/>
</dbReference>
<keyword evidence="8" id="KW-0604">Photosystem II</keyword>
<evidence type="ECO:0000256" key="7">
    <source>
        <dbReference type="ARBA" id="ARBA00023136"/>
    </source>
</evidence>
<evidence type="ECO:0000313" key="11">
    <source>
        <dbReference type="EMBL" id="AAP79208.1"/>
    </source>
</evidence>
<accession>Q7XYI7</accession>
<comment type="similarity">
    <text evidence="9">Belongs to the PsbQ family.</text>
</comment>
<keyword evidence="6" id="KW-0793">Thylakoid</keyword>
<evidence type="ECO:0000256" key="9">
    <source>
        <dbReference type="ARBA" id="ARBA00035649"/>
    </source>
</evidence>
<dbReference type="EMBL" id="AY267694">
    <property type="protein sequence ID" value="AAP79208.1"/>
    <property type="molecule type" value="mRNA"/>
</dbReference>
<organism evidence="11">
    <name type="scientific">Bigelowiella natans</name>
    <name type="common">Pedinomonas minutissima</name>
    <name type="synonym">Chlorarachnion sp. (strain CCMP621)</name>
    <dbReference type="NCBI Taxonomy" id="227086"/>
    <lineage>
        <taxon>Eukaryota</taxon>
        <taxon>Sar</taxon>
        <taxon>Rhizaria</taxon>
        <taxon>Cercozoa</taxon>
        <taxon>Chlorarachniophyceae</taxon>
        <taxon>Bigelowiella</taxon>
    </lineage>
</organism>
<dbReference type="GO" id="GO:0019898">
    <property type="term" value="C:extrinsic component of membrane"/>
    <property type="evidence" value="ECO:0007669"/>
    <property type="project" value="InterPro"/>
</dbReference>
<dbReference type="GO" id="GO:0009535">
    <property type="term" value="C:chloroplast thylakoid membrane"/>
    <property type="evidence" value="ECO:0007669"/>
    <property type="project" value="UniProtKB-SubCell"/>
</dbReference>
<sequence length="237" mass="25720">MEYRAIEEGIQFSRARKATSYKGAIIAAVCVVAAGAFFLSGSGNSELALAQTRTAGVSCRNVRTAAQMDRRAVLGGLFGTAAFGAAKSAQALQDVQLIDDRKAKKNGFEIIYEARDLSLDQDTRDGMTQARTGLQETKKRAIGAEKKLTEAGSFVDKKYWSEGRTVLRRLVGTLRFDLAALADSKSGAAKKEAIKANKDFFEALESLDLAMYKKNVEAGQKAYQKTMAAYKATLSLY</sequence>
<dbReference type="Gene3D" id="1.20.120.290">
    <property type="entry name" value="Oxygen-evolving enhancer protein 3 (PsbQ), four-helix up-down bundle"/>
    <property type="match status" value="1"/>
</dbReference>